<comment type="caution">
    <text evidence="2">The sequence shown here is derived from an EMBL/GenBank/DDBJ whole genome shotgun (WGS) entry which is preliminary data.</text>
</comment>
<keyword evidence="1" id="KW-1133">Transmembrane helix</keyword>
<sequence>MTKIILKNNDFLKFEHYICADSSTFNFCIMTWKQVFTSSVGKKLIMGFTGIFLILFLIVHVGLNACIWANDGGKMFNAGAHFMGANWVPRILEVGLFLGLLLHIVQGLMLVFYNRSKRGIQYAIAYGNKGSKWYSRSMGLLGTLILMFLVLHLSNFWFPNRSHQGFLLGEEIDLYQKMQEVFSELWVVIVYVAGCISLAYHLAHGFQSAFKTFGVYNKRWHAVISTLGFAFAIIVPLLFALMPLSFYFGWIS</sequence>
<feature type="transmembrane region" description="Helical" evidence="1">
    <location>
        <begin position="185"/>
        <end position="203"/>
    </location>
</feature>
<dbReference type="NCBIfam" id="TIGR02046">
    <property type="entry name" value="sdhC_b558_fam"/>
    <property type="match status" value="1"/>
</dbReference>
<evidence type="ECO:0008006" key="3">
    <source>
        <dbReference type="Google" id="ProtNLM"/>
    </source>
</evidence>
<keyword evidence="1" id="KW-0812">Transmembrane</keyword>
<name>A0A1J5S7T7_9ZZZZ</name>
<dbReference type="InterPro" id="IPR011138">
    <property type="entry name" value="Cytochrome_b-558"/>
</dbReference>
<accession>A0A1J5S7T7</accession>
<proteinExistence type="predicted"/>
<dbReference type="CDD" id="cd03498">
    <property type="entry name" value="SQR_TypeB_2_TM"/>
    <property type="match status" value="1"/>
</dbReference>
<dbReference type="AlphaFoldDB" id="A0A1J5S7T7"/>
<feature type="transmembrane region" description="Helical" evidence="1">
    <location>
        <begin position="133"/>
        <end position="158"/>
    </location>
</feature>
<dbReference type="EMBL" id="MLJW01000098">
    <property type="protein sequence ID" value="OIR00136.1"/>
    <property type="molecule type" value="Genomic_DNA"/>
</dbReference>
<gene>
    <name evidence="2" type="ORF">GALL_177820</name>
</gene>
<protein>
    <recommendedName>
        <fullName evidence="3">Succinate dehydrogenase/fumarate reductase transmembrane subunit</fullName>
    </recommendedName>
</protein>
<dbReference type="SUPFAM" id="SSF81343">
    <property type="entry name" value="Fumarate reductase respiratory complex transmembrane subunits"/>
    <property type="match status" value="1"/>
</dbReference>
<dbReference type="InterPro" id="IPR034804">
    <property type="entry name" value="SQR/QFR_C/D"/>
</dbReference>
<feature type="transmembrane region" description="Helical" evidence="1">
    <location>
        <begin position="90"/>
        <end position="113"/>
    </location>
</feature>
<reference evidence="2" key="1">
    <citation type="submission" date="2016-10" db="EMBL/GenBank/DDBJ databases">
        <title>Sequence of Gallionella enrichment culture.</title>
        <authorList>
            <person name="Poehlein A."/>
            <person name="Muehling M."/>
            <person name="Daniel R."/>
        </authorList>
    </citation>
    <scope>NUCLEOTIDE SEQUENCE</scope>
</reference>
<keyword evidence="1" id="KW-0472">Membrane</keyword>
<evidence type="ECO:0000256" key="1">
    <source>
        <dbReference type="SAM" id="Phobius"/>
    </source>
</evidence>
<dbReference type="GO" id="GO:0016020">
    <property type="term" value="C:membrane"/>
    <property type="evidence" value="ECO:0007669"/>
    <property type="project" value="InterPro"/>
</dbReference>
<evidence type="ECO:0000313" key="2">
    <source>
        <dbReference type="EMBL" id="OIR00136.1"/>
    </source>
</evidence>
<dbReference type="Gene3D" id="1.20.1300.10">
    <property type="entry name" value="Fumarate reductase/succinate dehydrogenase, transmembrane subunit"/>
    <property type="match status" value="1"/>
</dbReference>
<organism evidence="2">
    <name type="scientific">mine drainage metagenome</name>
    <dbReference type="NCBI Taxonomy" id="410659"/>
    <lineage>
        <taxon>unclassified sequences</taxon>
        <taxon>metagenomes</taxon>
        <taxon>ecological metagenomes</taxon>
    </lineage>
</organism>
<feature type="transmembrane region" description="Helical" evidence="1">
    <location>
        <begin position="44"/>
        <end position="70"/>
    </location>
</feature>
<feature type="transmembrane region" description="Helical" evidence="1">
    <location>
        <begin position="224"/>
        <end position="250"/>
    </location>
</feature>